<evidence type="ECO:0000256" key="1">
    <source>
        <dbReference type="SAM" id="MobiDB-lite"/>
    </source>
</evidence>
<gene>
    <name evidence="2" type="ORF">B0H16DRAFT_1728290</name>
</gene>
<evidence type="ECO:0000313" key="3">
    <source>
        <dbReference type="Proteomes" id="UP001215598"/>
    </source>
</evidence>
<name>A0AAD7IFQ6_9AGAR</name>
<dbReference type="Proteomes" id="UP001215598">
    <property type="component" value="Unassembled WGS sequence"/>
</dbReference>
<accession>A0AAD7IFQ6</accession>
<comment type="caution">
    <text evidence="2">The sequence shown here is derived from an EMBL/GenBank/DDBJ whole genome shotgun (WGS) entry which is preliminary data.</text>
</comment>
<feature type="region of interest" description="Disordered" evidence="1">
    <location>
        <begin position="363"/>
        <end position="388"/>
    </location>
</feature>
<proteinExistence type="predicted"/>
<sequence>MTDTTVHAAFTSIIDHMTFCETNITEFRSSNLSNQHVLVTAVNQHCLRRLLAAQDVEPECANQLLLSLIDHCSKDEDHPRALAAIDSVFTAVSSGLPHQWRERFPKADIERREYARASAVIRRCPSTETTTYYVLFLTPFFKRRDGGRTDDPDPLHNQACVKAVGGTGVKQIETLVSNFHTAKILAEAGCAEWEWSEERIALLFEVARDLLTTCCEALPVDVDADLYLHLINTPVSGASGRVFLRVLRVVDAELLAQLKDWDGLSQIVTDVVTSGPLGVGTYDAIADILKISLWLRAICAIVLVRNTPANRPKAIGYVEQVSYPVEERDWLPDTLYNISFECLEASMLDEVNGGSNQPLLFADPSMAGRNEQKRSRKPTHLLARYNPD</sequence>
<keyword evidence="3" id="KW-1185">Reference proteome</keyword>
<protein>
    <submittedName>
        <fullName evidence="2">Uncharacterized protein</fullName>
    </submittedName>
</protein>
<reference evidence="2" key="1">
    <citation type="submission" date="2023-03" db="EMBL/GenBank/DDBJ databases">
        <title>Massive genome expansion in bonnet fungi (Mycena s.s.) driven by repeated elements and novel gene families across ecological guilds.</title>
        <authorList>
            <consortium name="Lawrence Berkeley National Laboratory"/>
            <person name="Harder C.B."/>
            <person name="Miyauchi S."/>
            <person name="Viragh M."/>
            <person name="Kuo A."/>
            <person name="Thoen E."/>
            <person name="Andreopoulos B."/>
            <person name="Lu D."/>
            <person name="Skrede I."/>
            <person name="Drula E."/>
            <person name="Henrissat B."/>
            <person name="Morin E."/>
            <person name="Kohler A."/>
            <person name="Barry K."/>
            <person name="LaButti K."/>
            <person name="Morin E."/>
            <person name="Salamov A."/>
            <person name="Lipzen A."/>
            <person name="Mereny Z."/>
            <person name="Hegedus B."/>
            <person name="Baldrian P."/>
            <person name="Stursova M."/>
            <person name="Weitz H."/>
            <person name="Taylor A."/>
            <person name="Grigoriev I.V."/>
            <person name="Nagy L.G."/>
            <person name="Martin F."/>
            <person name="Kauserud H."/>
        </authorList>
    </citation>
    <scope>NUCLEOTIDE SEQUENCE</scope>
    <source>
        <strain evidence="2">CBHHK182m</strain>
    </source>
</reference>
<evidence type="ECO:0000313" key="2">
    <source>
        <dbReference type="EMBL" id="KAJ7742039.1"/>
    </source>
</evidence>
<dbReference type="EMBL" id="JARKIB010000096">
    <property type="protein sequence ID" value="KAJ7742039.1"/>
    <property type="molecule type" value="Genomic_DNA"/>
</dbReference>
<dbReference type="AlphaFoldDB" id="A0AAD7IFQ6"/>
<organism evidence="2 3">
    <name type="scientific">Mycena metata</name>
    <dbReference type="NCBI Taxonomy" id="1033252"/>
    <lineage>
        <taxon>Eukaryota</taxon>
        <taxon>Fungi</taxon>
        <taxon>Dikarya</taxon>
        <taxon>Basidiomycota</taxon>
        <taxon>Agaricomycotina</taxon>
        <taxon>Agaricomycetes</taxon>
        <taxon>Agaricomycetidae</taxon>
        <taxon>Agaricales</taxon>
        <taxon>Marasmiineae</taxon>
        <taxon>Mycenaceae</taxon>
        <taxon>Mycena</taxon>
    </lineage>
</organism>